<evidence type="ECO:0008006" key="5">
    <source>
        <dbReference type="Google" id="ProtNLM"/>
    </source>
</evidence>
<protein>
    <recommendedName>
        <fullName evidence="5">Lipoprotein</fullName>
    </recommendedName>
</protein>
<proteinExistence type="predicted"/>
<gene>
    <name evidence="3" type="ORF">A9Q84_06125</name>
</gene>
<feature type="region of interest" description="Disordered" evidence="1">
    <location>
        <begin position="28"/>
        <end position="66"/>
    </location>
</feature>
<evidence type="ECO:0000256" key="2">
    <source>
        <dbReference type="SAM" id="SignalP"/>
    </source>
</evidence>
<evidence type="ECO:0000256" key="1">
    <source>
        <dbReference type="SAM" id="MobiDB-lite"/>
    </source>
</evidence>
<evidence type="ECO:0000313" key="4">
    <source>
        <dbReference type="Proteomes" id="UP000196531"/>
    </source>
</evidence>
<keyword evidence="2" id="KW-0732">Signal</keyword>
<accession>A0A1Y5FFZ2</accession>
<dbReference type="AlphaFoldDB" id="A0A1Y5FFZ2"/>
<sequence>MLKLKWVSTVIMASFLLFSSACTDKSGLDNSRSLSNVNNKSSPKDETTATTTNIETTDSNDESGDDLNGLGLEDYEKVAKQIFLVKEAMSDEFPVGDGLTFTLYILRYLAEVGEYELPNADIVKLVSAFETISGEKLNTTVHETIAQISKLEFGKKNNRYFVKIFSKDRKKGIVIGINELSEDDQIEEIKYAKIKNKAKITFTNVDSTLERAEITRFLTEKISLPLISESWLPPLNQMHSDIEHDIKNYLKETKIIPLKIRMKGIFVKVKTNTILKNMDFYLRKVYTLPGRKKDDLAIPSFVMRMRSGVVNVKMTIDQ</sequence>
<organism evidence="3 4">
    <name type="scientific">Halobacteriovorax marinus</name>
    <dbReference type="NCBI Taxonomy" id="97084"/>
    <lineage>
        <taxon>Bacteria</taxon>
        <taxon>Pseudomonadati</taxon>
        <taxon>Bdellovibrionota</taxon>
        <taxon>Bacteriovoracia</taxon>
        <taxon>Bacteriovoracales</taxon>
        <taxon>Halobacteriovoraceae</taxon>
        <taxon>Halobacteriovorax</taxon>
    </lineage>
</organism>
<dbReference type="EMBL" id="MAAO01000005">
    <property type="protein sequence ID" value="OUR97775.1"/>
    <property type="molecule type" value="Genomic_DNA"/>
</dbReference>
<comment type="caution">
    <text evidence="3">The sequence shown here is derived from an EMBL/GenBank/DDBJ whole genome shotgun (WGS) entry which is preliminary data.</text>
</comment>
<evidence type="ECO:0000313" key="3">
    <source>
        <dbReference type="EMBL" id="OUR97775.1"/>
    </source>
</evidence>
<name>A0A1Y5FFZ2_9BACT</name>
<feature type="chain" id="PRO_5012396049" description="Lipoprotein" evidence="2">
    <location>
        <begin position="24"/>
        <end position="318"/>
    </location>
</feature>
<feature type="signal peptide" evidence="2">
    <location>
        <begin position="1"/>
        <end position="23"/>
    </location>
</feature>
<dbReference type="PROSITE" id="PS51257">
    <property type="entry name" value="PROKAR_LIPOPROTEIN"/>
    <property type="match status" value="1"/>
</dbReference>
<reference evidence="4" key="1">
    <citation type="journal article" date="2017" name="Proc. Natl. Acad. Sci. U.S.A.">
        <title>Simulation of Deepwater Horizon oil plume reveals substrate specialization within a complex community of hydrocarbon-degraders.</title>
        <authorList>
            <person name="Hu P."/>
            <person name="Dubinsky E.A."/>
            <person name="Probst A.J."/>
            <person name="Wang J."/>
            <person name="Sieber C.M.K."/>
            <person name="Tom L.M."/>
            <person name="Gardinali P."/>
            <person name="Banfield J.F."/>
            <person name="Atlas R.M."/>
            <person name="Andersen G.L."/>
        </authorList>
    </citation>
    <scope>NUCLEOTIDE SEQUENCE [LARGE SCALE GENOMIC DNA]</scope>
</reference>
<dbReference type="Proteomes" id="UP000196531">
    <property type="component" value="Unassembled WGS sequence"/>
</dbReference>
<feature type="compositionally biased region" description="Polar residues" evidence="1">
    <location>
        <begin position="28"/>
        <end position="41"/>
    </location>
</feature>
<feature type="compositionally biased region" description="Low complexity" evidence="1">
    <location>
        <begin position="48"/>
        <end position="57"/>
    </location>
</feature>